<evidence type="ECO:0000313" key="4">
    <source>
        <dbReference type="EMBL" id="OJT07567.1"/>
    </source>
</evidence>
<keyword evidence="5" id="KW-1185">Reference proteome</keyword>
<dbReference type="STRING" id="154538.A0A1M2VJ08"/>
<dbReference type="PRINTS" id="PR00080">
    <property type="entry name" value="SDRFAMILY"/>
</dbReference>
<evidence type="ECO:0000313" key="5">
    <source>
        <dbReference type="Proteomes" id="UP000184267"/>
    </source>
</evidence>
<gene>
    <name evidence="4" type="ORF">TRAPUB_1590</name>
</gene>
<comment type="similarity">
    <text evidence="1 3">Belongs to the short-chain dehydrogenases/reductases (SDR) family.</text>
</comment>
<dbReference type="AlphaFoldDB" id="A0A1M2VJ08"/>
<dbReference type="PANTHER" id="PTHR43976">
    <property type="entry name" value="SHORT CHAIN DEHYDROGENASE"/>
    <property type="match status" value="1"/>
</dbReference>
<protein>
    <recommendedName>
        <fullName evidence="6">Oxidoreductase YusZ</fullName>
    </recommendedName>
</protein>
<dbReference type="InterPro" id="IPR036291">
    <property type="entry name" value="NAD(P)-bd_dom_sf"/>
</dbReference>
<sequence>MSEGKKELVWFITGTSSGFGHHLVLVALSRGDRVIATARSLDKIQDFPASDKLRTMQLDVTEGFASIKAKIDEAVTFFGRIDVLVNNAGYGHKAILEEGGSDVLRQQFDTNFFGLVDVTNAVLPRMRDRFSGTIVLIGSRASWVPEIPVGPYVTSKAAVRVLGETLNAELTPLGLRTLIVEPGGFVTNSLAGPWHELNNIAAYDTTREGTKIGIAGAGARFRGDPARAMELLADVVRREGRAAGRPWPLYLPMGELAEAGIRAKATKMLGVLDAWKDVICDLNFEKK</sequence>
<accession>A0A1M2VJ08</accession>
<dbReference type="EMBL" id="MNAD01001168">
    <property type="protein sequence ID" value="OJT07567.1"/>
    <property type="molecule type" value="Genomic_DNA"/>
</dbReference>
<comment type="caution">
    <text evidence="4">The sequence shown here is derived from an EMBL/GenBank/DDBJ whole genome shotgun (WGS) entry which is preliminary data.</text>
</comment>
<dbReference type="Gene3D" id="3.40.50.720">
    <property type="entry name" value="NAD(P)-binding Rossmann-like Domain"/>
    <property type="match status" value="1"/>
</dbReference>
<dbReference type="OMA" id="WKDVICD"/>
<dbReference type="InterPro" id="IPR051911">
    <property type="entry name" value="SDR_oxidoreductase"/>
</dbReference>
<dbReference type="GO" id="GO:0016491">
    <property type="term" value="F:oxidoreductase activity"/>
    <property type="evidence" value="ECO:0007669"/>
    <property type="project" value="UniProtKB-KW"/>
</dbReference>
<dbReference type="OrthoDB" id="1274115at2759"/>
<evidence type="ECO:0000256" key="1">
    <source>
        <dbReference type="ARBA" id="ARBA00006484"/>
    </source>
</evidence>
<dbReference type="InterPro" id="IPR002347">
    <property type="entry name" value="SDR_fam"/>
</dbReference>
<evidence type="ECO:0008006" key="6">
    <source>
        <dbReference type="Google" id="ProtNLM"/>
    </source>
</evidence>
<name>A0A1M2VJ08_TRAPU</name>
<organism evidence="4 5">
    <name type="scientific">Trametes pubescens</name>
    <name type="common">White-rot fungus</name>
    <dbReference type="NCBI Taxonomy" id="154538"/>
    <lineage>
        <taxon>Eukaryota</taxon>
        <taxon>Fungi</taxon>
        <taxon>Dikarya</taxon>
        <taxon>Basidiomycota</taxon>
        <taxon>Agaricomycotina</taxon>
        <taxon>Agaricomycetes</taxon>
        <taxon>Polyporales</taxon>
        <taxon>Polyporaceae</taxon>
        <taxon>Trametes</taxon>
    </lineage>
</organism>
<dbReference type="Proteomes" id="UP000184267">
    <property type="component" value="Unassembled WGS sequence"/>
</dbReference>
<reference evidence="4 5" key="1">
    <citation type="submission" date="2016-10" db="EMBL/GenBank/DDBJ databases">
        <title>Genome sequence of the basidiomycete white-rot fungus Trametes pubescens.</title>
        <authorList>
            <person name="Makela M.R."/>
            <person name="Granchi Z."/>
            <person name="Peng M."/>
            <person name="De Vries R.P."/>
            <person name="Grigoriev I."/>
            <person name="Riley R."/>
            <person name="Hilden K."/>
        </authorList>
    </citation>
    <scope>NUCLEOTIDE SEQUENCE [LARGE SCALE GENOMIC DNA]</scope>
    <source>
        <strain evidence="4 5">FBCC735</strain>
    </source>
</reference>
<proteinExistence type="inferred from homology"/>
<keyword evidence="2" id="KW-0560">Oxidoreductase</keyword>
<evidence type="ECO:0000256" key="3">
    <source>
        <dbReference type="RuleBase" id="RU000363"/>
    </source>
</evidence>
<dbReference type="PANTHER" id="PTHR43976:SF16">
    <property type="entry name" value="SHORT-CHAIN DEHYDROGENASE_REDUCTASE FAMILY PROTEIN"/>
    <property type="match status" value="1"/>
</dbReference>
<dbReference type="Pfam" id="PF00106">
    <property type="entry name" value="adh_short"/>
    <property type="match status" value="1"/>
</dbReference>
<dbReference type="PRINTS" id="PR00081">
    <property type="entry name" value="GDHRDH"/>
</dbReference>
<dbReference type="SUPFAM" id="SSF51735">
    <property type="entry name" value="NAD(P)-binding Rossmann-fold domains"/>
    <property type="match status" value="1"/>
</dbReference>
<evidence type="ECO:0000256" key="2">
    <source>
        <dbReference type="ARBA" id="ARBA00023002"/>
    </source>
</evidence>